<evidence type="ECO:0000313" key="2">
    <source>
        <dbReference type="EMBL" id="MFC3833443.1"/>
    </source>
</evidence>
<evidence type="ECO:0000313" key="3">
    <source>
        <dbReference type="Proteomes" id="UP001595803"/>
    </source>
</evidence>
<dbReference type="Proteomes" id="UP001595803">
    <property type="component" value="Unassembled WGS sequence"/>
</dbReference>
<keyword evidence="1" id="KW-1133">Transmembrane helix</keyword>
<organism evidence="2 3">
    <name type="scientific">Deinococcus rufus</name>
    <dbReference type="NCBI Taxonomy" id="2136097"/>
    <lineage>
        <taxon>Bacteria</taxon>
        <taxon>Thermotogati</taxon>
        <taxon>Deinococcota</taxon>
        <taxon>Deinococci</taxon>
        <taxon>Deinococcales</taxon>
        <taxon>Deinococcaceae</taxon>
        <taxon>Deinococcus</taxon>
    </lineage>
</organism>
<comment type="caution">
    <text evidence="2">The sequence shown here is derived from an EMBL/GenBank/DDBJ whole genome shotgun (WGS) entry which is preliminary data.</text>
</comment>
<sequence>MTALATAPARTPGRARGRVGGALMGLGLLLLVAALMSFEWATPQTTPALVLLTGAALALFVGGGALSGRPLTHWISLDCRLF</sequence>
<proteinExistence type="predicted"/>
<keyword evidence="1" id="KW-0472">Membrane</keyword>
<name>A0ABV7ZAW6_9DEIO</name>
<evidence type="ECO:0000256" key="1">
    <source>
        <dbReference type="SAM" id="Phobius"/>
    </source>
</evidence>
<reference evidence="3" key="1">
    <citation type="journal article" date="2019" name="Int. J. Syst. Evol. Microbiol.">
        <title>The Global Catalogue of Microorganisms (GCM) 10K type strain sequencing project: providing services to taxonomists for standard genome sequencing and annotation.</title>
        <authorList>
            <consortium name="The Broad Institute Genomics Platform"/>
            <consortium name="The Broad Institute Genome Sequencing Center for Infectious Disease"/>
            <person name="Wu L."/>
            <person name="Ma J."/>
        </authorList>
    </citation>
    <scope>NUCLEOTIDE SEQUENCE [LARGE SCALE GENOMIC DNA]</scope>
    <source>
        <strain evidence="3">CCTCC AB 2017081</strain>
    </source>
</reference>
<dbReference type="EMBL" id="JBHRZG010000011">
    <property type="protein sequence ID" value="MFC3833443.1"/>
    <property type="molecule type" value="Genomic_DNA"/>
</dbReference>
<feature type="transmembrane region" description="Helical" evidence="1">
    <location>
        <begin position="21"/>
        <end position="41"/>
    </location>
</feature>
<keyword evidence="1" id="KW-0812">Transmembrane</keyword>
<dbReference type="RefSeq" id="WP_380102007.1">
    <property type="nucleotide sequence ID" value="NZ_JBHRZG010000011.1"/>
</dbReference>
<accession>A0ABV7ZAW6</accession>
<keyword evidence="3" id="KW-1185">Reference proteome</keyword>
<gene>
    <name evidence="2" type="ORF">ACFOSB_11300</name>
</gene>
<protein>
    <submittedName>
        <fullName evidence="2">Uncharacterized protein</fullName>
    </submittedName>
</protein>
<feature type="transmembrane region" description="Helical" evidence="1">
    <location>
        <begin position="47"/>
        <end position="66"/>
    </location>
</feature>